<organism evidence="14">
    <name type="scientific">Sipha flava</name>
    <name type="common">yellow sugarcane aphid</name>
    <dbReference type="NCBI Taxonomy" id="143950"/>
    <lineage>
        <taxon>Eukaryota</taxon>
        <taxon>Metazoa</taxon>
        <taxon>Ecdysozoa</taxon>
        <taxon>Arthropoda</taxon>
        <taxon>Hexapoda</taxon>
        <taxon>Insecta</taxon>
        <taxon>Pterygota</taxon>
        <taxon>Neoptera</taxon>
        <taxon>Paraneoptera</taxon>
        <taxon>Hemiptera</taxon>
        <taxon>Sternorrhyncha</taxon>
        <taxon>Aphidomorpha</taxon>
        <taxon>Aphidoidea</taxon>
        <taxon>Aphididae</taxon>
        <taxon>Sipha</taxon>
    </lineage>
</organism>
<evidence type="ECO:0000256" key="10">
    <source>
        <dbReference type="ARBA" id="ARBA00051033"/>
    </source>
</evidence>
<keyword evidence="15" id="KW-1185">Reference proteome</keyword>
<dbReference type="Gene3D" id="3.30.465.10">
    <property type="match status" value="1"/>
</dbReference>
<dbReference type="GO" id="GO:0050614">
    <property type="term" value="F:Delta24-sterol reductase activity"/>
    <property type="evidence" value="ECO:0007669"/>
    <property type="project" value="UniProtKB-EC"/>
</dbReference>
<dbReference type="AlphaFoldDB" id="A0A2S2R881"/>
<evidence type="ECO:0000256" key="7">
    <source>
        <dbReference type="ARBA" id="ARBA00023002"/>
    </source>
</evidence>
<dbReference type="Proteomes" id="UP000694846">
    <property type="component" value="Unplaced"/>
</dbReference>
<dbReference type="GO" id="GO:0005777">
    <property type="term" value="C:peroxisome"/>
    <property type="evidence" value="ECO:0007669"/>
    <property type="project" value="UniProtKB-SubCell"/>
</dbReference>
<keyword evidence="8 12" id="KW-0472">Membrane</keyword>
<evidence type="ECO:0000256" key="8">
    <source>
        <dbReference type="ARBA" id="ARBA00023136"/>
    </source>
</evidence>
<dbReference type="InterPro" id="IPR016166">
    <property type="entry name" value="FAD-bd_PCMH"/>
</dbReference>
<evidence type="ECO:0000256" key="12">
    <source>
        <dbReference type="SAM" id="Phobius"/>
    </source>
</evidence>
<evidence type="ECO:0000259" key="13">
    <source>
        <dbReference type="PROSITE" id="PS51387"/>
    </source>
</evidence>
<dbReference type="RefSeq" id="XP_025418787.1">
    <property type="nucleotide sequence ID" value="XM_025563002.1"/>
</dbReference>
<dbReference type="PANTHER" id="PTHR10801:SF0">
    <property type="entry name" value="DELTA(24)-STEROL REDUCTASE"/>
    <property type="match status" value="1"/>
</dbReference>
<dbReference type="GO" id="GO:0071949">
    <property type="term" value="F:FAD binding"/>
    <property type="evidence" value="ECO:0007669"/>
    <property type="project" value="InterPro"/>
</dbReference>
<keyword evidence="7" id="KW-0560">Oxidoreductase</keyword>
<evidence type="ECO:0000256" key="2">
    <source>
        <dbReference type="ARBA" id="ARBA00004275"/>
    </source>
</evidence>
<evidence type="ECO:0000313" key="16">
    <source>
        <dbReference type="RefSeq" id="XP_025418787.1"/>
    </source>
</evidence>
<dbReference type="SUPFAM" id="SSF56176">
    <property type="entry name" value="FAD-binding/transporter-associated domain-like"/>
    <property type="match status" value="1"/>
</dbReference>
<proteinExistence type="predicted"/>
<accession>A0A2S2R881</accession>
<keyword evidence="9" id="KW-0576">Peroxisome</keyword>
<comment type="subunit">
    <text evidence="3">Homodimer.</text>
</comment>
<dbReference type="PROSITE" id="PS51387">
    <property type="entry name" value="FAD_PCMH"/>
    <property type="match status" value="1"/>
</dbReference>
<evidence type="ECO:0000256" key="1">
    <source>
        <dbReference type="ARBA" id="ARBA00004167"/>
    </source>
</evidence>
<dbReference type="OrthoDB" id="415825at2759"/>
<comment type="catalytic activity">
    <reaction evidence="10">
        <text>lanosterol + NADPH + H(+) = 24,25-dihydrolanosterol + NADP(+)</text>
        <dbReference type="Rhea" id="RHEA:33919"/>
        <dbReference type="ChEBI" id="CHEBI:15378"/>
        <dbReference type="ChEBI" id="CHEBI:16521"/>
        <dbReference type="ChEBI" id="CHEBI:28113"/>
        <dbReference type="ChEBI" id="CHEBI:57783"/>
        <dbReference type="ChEBI" id="CHEBI:58349"/>
    </reaction>
    <physiologicalReaction direction="left-to-right" evidence="10">
        <dbReference type="Rhea" id="RHEA:33920"/>
    </physiologicalReaction>
</comment>
<dbReference type="GO" id="GO:0008202">
    <property type="term" value="P:steroid metabolic process"/>
    <property type="evidence" value="ECO:0007669"/>
    <property type="project" value="TreeGrafter"/>
</dbReference>
<feature type="domain" description="FAD-binding PCMH-type" evidence="13">
    <location>
        <begin position="124"/>
        <end position="241"/>
    </location>
</feature>
<dbReference type="PANTHER" id="PTHR10801">
    <property type="entry name" value="24-DEHYDROCHOLESTEROL REDUCTASE"/>
    <property type="match status" value="1"/>
</dbReference>
<evidence type="ECO:0000256" key="3">
    <source>
        <dbReference type="ARBA" id="ARBA00011738"/>
    </source>
</evidence>
<gene>
    <name evidence="14" type="primary">DHCR24</name>
    <name evidence="16" type="synonym">LOC112689340</name>
    <name evidence="14" type="ORF">g.2085</name>
</gene>
<dbReference type="InterPro" id="IPR036318">
    <property type="entry name" value="FAD-bd_PCMH-like_sf"/>
</dbReference>
<protein>
    <recommendedName>
        <fullName evidence="4">Delta(24)-sterol reductase</fullName>
        <ecNumber evidence="4">1.3.1.72</ecNumber>
    </recommendedName>
</protein>
<evidence type="ECO:0000313" key="15">
    <source>
        <dbReference type="Proteomes" id="UP000694846"/>
    </source>
</evidence>
<dbReference type="InterPro" id="IPR016169">
    <property type="entry name" value="FAD-bd_PCMH_sub2"/>
</dbReference>
<dbReference type="Pfam" id="PF01565">
    <property type="entry name" value="FAD_binding_4"/>
    <property type="match status" value="1"/>
</dbReference>
<name>A0A2S2R881_9HEMI</name>
<dbReference type="InterPro" id="IPR006094">
    <property type="entry name" value="Oxid_FAD_bind_N"/>
</dbReference>
<evidence type="ECO:0000256" key="11">
    <source>
        <dbReference type="ARBA" id="ARBA00052927"/>
    </source>
</evidence>
<comment type="catalytic activity">
    <reaction evidence="11">
        <text>5alpha-cholest-8-en-3beta-ol + NADP(+) = zymosterol + NADPH + H(+)</text>
        <dbReference type="Rhea" id="RHEA:36399"/>
        <dbReference type="ChEBI" id="CHEBI:15378"/>
        <dbReference type="ChEBI" id="CHEBI:16608"/>
        <dbReference type="ChEBI" id="CHEBI:18252"/>
        <dbReference type="ChEBI" id="CHEBI:57783"/>
        <dbReference type="ChEBI" id="CHEBI:58349"/>
        <dbReference type="EC" id="1.3.1.72"/>
    </reaction>
    <physiologicalReaction direction="right-to-left" evidence="11">
        <dbReference type="Rhea" id="RHEA:36401"/>
    </physiologicalReaction>
</comment>
<reference evidence="14" key="1">
    <citation type="submission" date="2018-04" db="EMBL/GenBank/DDBJ databases">
        <title>Transcriptome assembly of Sipha flava.</title>
        <authorList>
            <person name="Scully E.D."/>
            <person name="Geib S.M."/>
            <person name="Palmer N.A."/>
            <person name="Koch K."/>
            <person name="Bradshaw J."/>
            <person name="Heng-Moss T."/>
            <person name="Sarath G."/>
        </authorList>
    </citation>
    <scope>NUCLEOTIDE SEQUENCE</scope>
</reference>
<dbReference type="GO" id="GO:0016020">
    <property type="term" value="C:membrane"/>
    <property type="evidence" value="ECO:0007669"/>
    <property type="project" value="UniProtKB-SubCell"/>
</dbReference>
<evidence type="ECO:0000313" key="14">
    <source>
        <dbReference type="EMBL" id="MBY86205.1"/>
    </source>
</evidence>
<keyword evidence="5 12" id="KW-0812">Transmembrane</keyword>
<dbReference type="EMBL" id="GGMS01017002">
    <property type="protein sequence ID" value="MBY86205.1"/>
    <property type="molecule type" value="Transcribed_RNA"/>
</dbReference>
<evidence type="ECO:0000256" key="9">
    <source>
        <dbReference type="ARBA" id="ARBA00023140"/>
    </source>
</evidence>
<evidence type="ECO:0000256" key="4">
    <source>
        <dbReference type="ARBA" id="ARBA00012405"/>
    </source>
</evidence>
<dbReference type="InterPro" id="IPR040165">
    <property type="entry name" value="Diminuto-like"/>
</dbReference>
<comment type="subcellular location">
    <subcellularLocation>
        <location evidence="1">Membrane</location>
        <topology evidence="1">Single-pass membrane protein</topology>
    </subcellularLocation>
    <subcellularLocation>
        <location evidence="2">Peroxisome</location>
    </subcellularLocation>
</comment>
<feature type="transmembrane region" description="Helical" evidence="12">
    <location>
        <begin position="39"/>
        <end position="58"/>
    </location>
</feature>
<dbReference type="GO" id="GO:0000246">
    <property type="term" value="F:Delta24(24-1) sterol reductase activity"/>
    <property type="evidence" value="ECO:0007669"/>
    <property type="project" value="TreeGrafter"/>
</dbReference>
<reference evidence="16" key="2">
    <citation type="submission" date="2025-04" db="UniProtKB">
        <authorList>
            <consortium name="RefSeq"/>
        </authorList>
    </citation>
    <scope>IDENTIFICATION</scope>
    <source>
        <tissue evidence="16">Whole body</tissue>
    </source>
</reference>
<keyword evidence="6 12" id="KW-1133">Transmembrane helix</keyword>
<evidence type="ECO:0000256" key="6">
    <source>
        <dbReference type="ARBA" id="ARBA00022989"/>
    </source>
</evidence>
<sequence length="524" mass="61682">MYVNKYIQLYSYEKLVTIRSSTGNNMHSESLLEYVLVNYRWVFVVFFLLPCTVLGKIWTMLERSLWSRHSGLNHEKNLKKIQYQIWQRNKNAPNQVMCTARPSWRSMTISNMVYKKFMFNINVHLDGIISINNKTQTVRVEPGITMGQLIPILIQSGWTVPVALDMEDLTISGLIMGIGLESSSFKYGLFHETCIRYELITADGELITCSKTKNADIFESIPYSYGTLGFLTAVDIKIIPAKKYVKLKYRPIRGLEKMQSRLITETNDLENNDFVELLIYNKDEGVLMTGKMTDGDENFKYINRIGYFYKPWFFKHVQSFLMIWKYGEEYIPLKDYYFRHNRSLFWEIQDIIPFGNHPIFRYLLGWLMPAKVALLKLTQTDTIKKLYDKHHFIDDFIVPISGFKLSIETFHQSLNIYPIWVCPAILRPGKGLMHSYGTVDKMYIDIGLYGEPKVPNYNSTITRDLELFTLNFKGFKMMYVGTYLNINEFKTMFDHRLYEKTRQNLKCQSKFPEIYDKVNKKVRI</sequence>
<evidence type="ECO:0000256" key="5">
    <source>
        <dbReference type="ARBA" id="ARBA00022692"/>
    </source>
</evidence>
<dbReference type="EC" id="1.3.1.72" evidence="4"/>